<comment type="caution">
    <text evidence="1">The sequence shown here is derived from an EMBL/GenBank/DDBJ whole genome shotgun (WGS) entry which is preliminary data.</text>
</comment>
<evidence type="ECO:0000313" key="2">
    <source>
        <dbReference type="Proteomes" id="UP000786811"/>
    </source>
</evidence>
<organism evidence="1 2">
    <name type="scientific">Cotesia congregata</name>
    <name type="common">Parasitoid wasp</name>
    <name type="synonym">Apanteles congregatus</name>
    <dbReference type="NCBI Taxonomy" id="51543"/>
    <lineage>
        <taxon>Eukaryota</taxon>
        <taxon>Metazoa</taxon>
        <taxon>Ecdysozoa</taxon>
        <taxon>Arthropoda</taxon>
        <taxon>Hexapoda</taxon>
        <taxon>Insecta</taxon>
        <taxon>Pterygota</taxon>
        <taxon>Neoptera</taxon>
        <taxon>Endopterygota</taxon>
        <taxon>Hymenoptera</taxon>
        <taxon>Apocrita</taxon>
        <taxon>Ichneumonoidea</taxon>
        <taxon>Braconidae</taxon>
        <taxon>Microgastrinae</taxon>
        <taxon>Cotesia</taxon>
    </lineage>
</organism>
<sequence length="322" mass="36719">QFFGIVRSACGCNEHPDPIIFGQVFRLLCSYSLVTPPKGSNVTAVELLQSLMETKESLMLSQDKKSKWLQRLDSIIDNGFIEEDDIYRKKSVAVSHFENLVDTSEDDTDVTSATNDSSKSRTTNFLEKRSVAKRPFESLVDSSEDENNNVNLDSAITDGLQANDPHEHHDYDVVSTSEFVVSYIAGYVARKMQRFSRCHLCLASLESDKSSHRDRVIDLMSEQCIRPSNNLYSLIQQLENIVLTVVGTKTVRFDTMNHILDKVAEEKSLPFVGCQEHQFTLMKKILNYFITIRGHFLANHINKNYKQKSIKNKKLRKISKLV</sequence>
<dbReference type="EMBL" id="CAJNRD030000493">
    <property type="protein sequence ID" value="CAG5071459.1"/>
    <property type="molecule type" value="Genomic_DNA"/>
</dbReference>
<keyword evidence="2" id="KW-1185">Reference proteome</keyword>
<dbReference type="OrthoDB" id="6485269at2759"/>
<name>A0A8J2ELP7_COTCN</name>
<protein>
    <submittedName>
        <fullName evidence="1">Uncharacterized protein</fullName>
    </submittedName>
</protein>
<dbReference type="Proteomes" id="UP000786811">
    <property type="component" value="Unassembled WGS sequence"/>
</dbReference>
<accession>A0A8J2ELP7</accession>
<proteinExistence type="predicted"/>
<reference evidence="1" key="1">
    <citation type="submission" date="2021-04" db="EMBL/GenBank/DDBJ databases">
        <authorList>
            <person name="Chebbi M.A.C M."/>
        </authorList>
    </citation>
    <scope>NUCLEOTIDE SEQUENCE</scope>
</reference>
<feature type="non-terminal residue" evidence="1">
    <location>
        <position position="1"/>
    </location>
</feature>
<gene>
    <name evidence="1" type="ORF">HICCMSTLAB_LOCUS61</name>
</gene>
<dbReference type="AlphaFoldDB" id="A0A8J2ELP7"/>
<evidence type="ECO:0000313" key="1">
    <source>
        <dbReference type="EMBL" id="CAG5071459.1"/>
    </source>
</evidence>